<protein>
    <submittedName>
        <fullName evidence="2">Uncharacterized protein</fullName>
    </submittedName>
</protein>
<dbReference type="RefSeq" id="WP_238074804.1">
    <property type="nucleotide sequence ID" value="NZ_JAKNJB010000033.1"/>
</dbReference>
<comment type="caution">
    <text evidence="2">The sequence shown here is derived from an EMBL/GenBank/DDBJ whole genome shotgun (WGS) entry which is preliminary data.</text>
</comment>
<name>A0ABS9MC50_9FIRM</name>
<feature type="transmembrane region" description="Helical" evidence="1">
    <location>
        <begin position="33"/>
        <end position="56"/>
    </location>
</feature>
<sequence length="67" mass="7187">MGREFTISIPARTKGPHRLNLEEKSGLIINPPLICFALGFYIAGGFFLGMAGYYAVQNLAIAPSKSG</sequence>
<gene>
    <name evidence="2" type="ORF">L0P79_15125</name>
</gene>
<keyword evidence="1" id="KW-0472">Membrane</keyword>
<evidence type="ECO:0000256" key="1">
    <source>
        <dbReference type="SAM" id="Phobius"/>
    </source>
</evidence>
<evidence type="ECO:0000313" key="3">
    <source>
        <dbReference type="Proteomes" id="UP001200313"/>
    </source>
</evidence>
<reference evidence="2 3" key="1">
    <citation type="submission" date="2022-01" db="EMBL/GenBank/DDBJ databases">
        <title>Collection of gut derived symbiotic bacterial strains cultured from healthy donors.</title>
        <authorList>
            <person name="Lin H."/>
            <person name="Kohout C."/>
            <person name="Waligurski E."/>
            <person name="Pamer E.G."/>
        </authorList>
    </citation>
    <scope>NUCLEOTIDE SEQUENCE [LARGE SCALE GENOMIC DNA]</scope>
    <source>
        <strain evidence="2 3">DFI.3.7</strain>
    </source>
</reference>
<proteinExistence type="predicted"/>
<dbReference type="Proteomes" id="UP001200313">
    <property type="component" value="Unassembled WGS sequence"/>
</dbReference>
<accession>A0ABS9MC50</accession>
<evidence type="ECO:0000313" key="2">
    <source>
        <dbReference type="EMBL" id="MCG4528387.1"/>
    </source>
</evidence>
<keyword evidence="1" id="KW-0812">Transmembrane</keyword>
<keyword evidence="3" id="KW-1185">Reference proteome</keyword>
<keyword evidence="1" id="KW-1133">Transmembrane helix</keyword>
<dbReference type="EMBL" id="JAKNJB010000033">
    <property type="protein sequence ID" value="MCG4528387.1"/>
    <property type="molecule type" value="Genomic_DNA"/>
</dbReference>
<organism evidence="2 3">
    <name type="scientific">Intestinimonas massiliensis</name>
    <name type="common">ex Afouda et al. 2020</name>
    <dbReference type="NCBI Taxonomy" id="1673721"/>
    <lineage>
        <taxon>Bacteria</taxon>
        <taxon>Bacillati</taxon>
        <taxon>Bacillota</taxon>
        <taxon>Clostridia</taxon>
        <taxon>Eubacteriales</taxon>
        <taxon>Intestinimonas</taxon>
    </lineage>
</organism>